<keyword evidence="2" id="KW-0805">Transcription regulation</keyword>
<name>A0A2N8LAB7_9STRE</name>
<evidence type="ECO:0000256" key="2">
    <source>
        <dbReference type="ARBA" id="ARBA00023015"/>
    </source>
</evidence>
<dbReference type="RefSeq" id="WP_102778027.1">
    <property type="nucleotide sequence ID" value="NZ_CBCSGP010000006.1"/>
</dbReference>
<dbReference type="Pfam" id="PF00874">
    <property type="entry name" value="PRD"/>
    <property type="match status" value="1"/>
</dbReference>
<reference evidence="7 8" key="1">
    <citation type="submission" date="2015-12" db="EMBL/GenBank/DDBJ databases">
        <title>Streptococcus penaeicida sp. nov.</title>
        <authorList>
            <person name="Gomez-Gil B."/>
            <person name="Morales-Covarrubias M."/>
        </authorList>
    </citation>
    <scope>NUCLEOTIDE SEQUENCE [LARGE SCALE GENOMIC DNA]</scope>
    <source>
        <strain evidence="7 8">CAIM 1838</strain>
    </source>
</reference>
<dbReference type="Pfam" id="PF00359">
    <property type="entry name" value="PTS_EIIA_2"/>
    <property type="match status" value="1"/>
</dbReference>
<dbReference type="GO" id="GO:0006355">
    <property type="term" value="P:regulation of DNA-templated transcription"/>
    <property type="evidence" value="ECO:0007669"/>
    <property type="project" value="InterPro"/>
</dbReference>
<organism evidence="7 8">
    <name type="scientific">Streptococcus penaeicida</name>
    <dbReference type="NCBI Taxonomy" id="1765960"/>
    <lineage>
        <taxon>Bacteria</taxon>
        <taxon>Bacillati</taxon>
        <taxon>Bacillota</taxon>
        <taxon>Bacilli</taxon>
        <taxon>Lactobacillales</taxon>
        <taxon>Streptococcaceae</taxon>
        <taxon>Streptococcus</taxon>
    </lineage>
</organism>
<evidence type="ECO:0000259" key="4">
    <source>
        <dbReference type="PROSITE" id="PS51094"/>
    </source>
</evidence>
<feature type="domain" description="PRD" evidence="6">
    <location>
        <begin position="183"/>
        <end position="287"/>
    </location>
</feature>
<dbReference type="InterPro" id="IPR002178">
    <property type="entry name" value="PTS_EIIA_type-2_dom"/>
</dbReference>
<dbReference type="EMBL" id="LOCM01000032">
    <property type="protein sequence ID" value="PND47102.1"/>
    <property type="molecule type" value="Genomic_DNA"/>
</dbReference>
<dbReference type="PANTHER" id="PTHR30185:SF18">
    <property type="entry name" value="TRANSCRIPTIONAL REGULATOR MTLR"/>
    <property type="match status" value="1"/>
</dbReference>
<dbReference type="InterPro" id="IPR036634">
    <property type="entry name" value="PRD_sf"/>
</dbReference>
<dbReference type="CDD" id="cd05568">
    <property type="entry name" value="PTS_IIB_bgl_like"/>
    <property type="match status" value="1"/>
</dbReference>
<comment type="caution">
    <text evidence="7">The sequence shown here is derived from an EMBL/GenBank/DDBJ whole genome shotgun (WGS) entry which is preliminary data.</text>
</comment>
<dbReference type="GO" id="GO:0009401">
    <property type="term" value="P:phosphoenolpyruvate-dependent sugar phosphotransferase system"/>
    <property type="evidence" value="ECO:0007669"/>
    <property type="project" value="InterPro"/>
</dbReference>
<accession>A0A2N8LAB7</accession>
<dbReference type="PANTHER" id="PTHR30185">
    <property type="entry name" value="CRYPTIC BETA-GLUCOSIDE BGL OPERON ANTITERMINATOR"/>
    <property type="match status" value="1"/>
</dbReference>
<dbReference type="Gene3D" id="3.40.50.2300">
    <property type="match status" value="1"/>
</dbReference>
<keyword evidence="8" id="KW-1185">Reference proteome</keyword>
<evidence type="ECO:0000313" key="7">
    <source>
        <dbReference type="EMBL" id="PND47102.1"/>
    </source>
</evidence>
<dbReference type="PROSITE" id="PS51094">
    <property type="entry name" value="PTS_EIIA_TYPE_2"/>
    <property type="match status" value="1"/>
</dbReference>
<evidence type="ECO:0000259" key="6">
    <source>
        <dbReference type="PROSITE" id="PS51372"/>
    </source>
</evidence>
<evidence type="ECO:0000256" key="3">
    <source>
        <dbReference type="ARBA" id="ARBA00023163"/>
    </source>
</evidence>
<dbReference type="Gene3D" id="3.40.930.10">
    <property type="entry name" value="Mannitol-specific EII, Chain A"/>
    <property type="match status" value="1"/>
</dbReference>
<dbReference type="AlphaFoldDB" id="A0A2N8LAB7"/>
<dbReference type="OrthoDB" id="3239954at2"/>
<dbReference type="InterPro" id="IPR036388">
    <property type="entry name" value="WH-like_DNA-bd_sf"/>
</dbReference>
<dbReference type="GO" id="GO:0008982">
    <property type="term" value="F:protein-N(PI)-phosphohistidine-sugar phosphotransferase activity"/>
    <property type="evidence" value="ECO:0007669"/>
    <property type="project" value="InterPro"/>
</dbReference>
<gene>
    <name evidence="7" type="ORF">AT575_08765</name>
</gene>
<evidence type="ECO:0000313" key="8">
    <source>
        <dbReference type="Proteomes" id="UP000235963"/>
    </source>
</evidence>
<keyword evidence="1" id="KW-0677">Repeat</keyword>
<dbReference type="InterPro" id="IPR011608">
    <property type="entry name" value="PRD"/>
</dbReference>
<feature type="domain" description="PTS EIIB type-2" evidence="5">
    <location>
        <begin position="401"/>
        <end position="491"/>
    </location>
</feature>
<feature type="domain" description="PRD" evidence="6">
    <location>
        <begin position="289"/>
        <end position="396"/>
    </location>
</feature>
<dbReference type="PROSITE" id="PS51372">
    <property type="entry name" value="PRD_2"/>
    <property type="match status" value="2"/>
</dbReference>
<dbReference type="Gene3D" id="1.10.10.10">
    <property type="entry name" value="Winged helix-like DNA-binding domain superfamily/Winged helix DNA-binding domain"/>
    <property type="match status" value="1"/>
</dbReference>
<dbReference type="Proteomes" id="UP000235963">
    <property type="component" value="Unassembled WGS sequence"/>
</dbReference>
<keyword evidence="3" id="KW-0804">Transcription</keyword>
<dbReference type="SUPFAM" id="SSF63520">
    <property type="entry name" value="PTS-regulatory domain, PRD"/>
    <property type="match status" value="2"/>
</dbReference>
<evidence type="ECO:0000259" key="5">
    <source>
        <dbReference type="PROSITE" id="PS51099"/>
    </source>
</evidence>
<dbReference type="Gene3D" id="1.10.1790.10">
    <property type="entry name" value="PRD domain"/>
    <property type="match status" value="2"/>
</dbReference>
<protein>
    <submittedName>
        <fullName evidence="7">Transcription antiterminator BglG</fullName>
    </submittedName>
</protein>
<sequence>MNSRQIQLVQDLIKQEYYQTTSVLAKKLAVSERTLQKDLSTINALIEKQRNSLVLERKKGIGILLKGDSLDKEKLLEQLMEVAQTPPDNQQLQELIVFHILQNPNDKISLDELAEQLFVNRKLIQEEIRKLKPYFAYHRLELMTKPGYGTYVLGEEDQKRRLLIQTLKKMKKSDLKNPSLKEFFKQDRLKVVRDTLLEVLEANQISVDSDLSNIDYHIYFMLERMKSSKEVELSLSEVEAVENSQAQAISSQVLAQLAMIYPIQFSPSEINYLALRIASSLPSLRPDLQFDQEAAALMDYLIQQVSDILSYPLREDAILKSNLSSHLSSTYFRLNYHLSISNPLTEAVFYAYPQLFLVLQLLLDDYFKQEEHFVPQDEIAYLTIHFQSAIERQKFQKSKTFKVLLVSEYSKAMATFIEARLNREFPELQVVDLVNHKESSGLRKHSGYDFILSTVALEMEKIPVIQISPMISQDDLMTIEKYMLENSPGEQGQSFDLASFTQPFFIYPQLELDNPEAILRFMGNNLLAHDHVEAQFVNELLSRDRFSSTRVAPFITLPHANPKFVKQSMVSIATLKKPIDWHGEMISIVMMISVTKEVLKSSEFKKLFSVIHYISQNPDCFNKICQTQNVLEILSLLSYYEM</sequence>
<dbReference type="InterPro" id="IPR050661">
    <property type="entry name" value="BglG_antiterminators"/>
</dbReference>
<dbReference type="PROSITE" id="PS51099">
    <property type="entry name" value="PTS_EIIB_TYPE_2"/>
    <property type="match status" value="1"/>
</dbReference>
<evidence type="ECO:0000256" key="1">
    <source>
        <dbReference type="ARBA" id="ARBA00022737"/>
    </source>
</evidence>
<feature type="domain" description="PTS EIIA type-2" evidence="4">
    <location>
        <begin position="499"/>
        <end position="640"/>
    </location>
</feature>
<dbReference type="InterPro" id="IPR016152">
    <property type="entry name" value="PTrfase/Anion_transptr"/>
</dbReference>
<dbReference type="SUPFAM" id="SSF55804">
    <property type="entry name" value="Phoshotransferase/anion transport protein"/>
    <property type="match status" value="1"/>
</dbReference>
<dbReference type="InterPro" id="IPR013011">
    <property type="entry name" value="PTS_EIIB_2"/>
</dbReference>
<proteinExistence type="predicted"/>